<feature type="non-terminal residue" evidence="1">
    <location>
        <position position="1"/>
    </location>
</feature>
<dbReference type="Proteomes" id="UP000789702">
    <property type="component" value="Unassembled WGS sequence"/>
</dbReference>
<keyword evidence="2" id="KW-1185">Reference proteome</keyword>
<reference evidence="1" key="1">
    <citation type="submission" date="2021-06" db="EMBL/GenBank/DDBJ databases">
        <authorList>
            <person name="Kallberg Y."/>
            <person name="Tangrot J."/>
            <person name="Rosling A."/>
        </authorList>
    </citation>
    <scope>NUCLEOTIDE SEQUENCE</scope>
    <source>
        <strain evidence="1">IL203A</strain>
    </source>
</reference>
<evidence type="ECO:0000313" key="2">
    <source>
        <dbReference type="Proteomes" id="UP000789702"/>
    </source>
</evidence>
<organism evidence="1 2">
    <name type="scientific">Dentiscutata heterogama</name>
    <dbReference type="NCBI Taxonomy" id="1316150"/>
    <lineage>
        <taxon>Eukaryota</taxon>
        <taxon>Fungi</taxon>
        <taxon>Fungi incertae sedis</taxon>
        <taxon>Mucoromycota</taxon>
        <taxon>Glomeromycotina</taxon>
        <taxon>Glomeromycetes</taxon>
        <taxon>Diversisporales</taxon>
        <taxon>Gigasporaceae</taxon>
        <taxon>Dentiscutata</taxon>
    </lineage>
</organism>
<name>A0ACA9N8Z6_9GLOM</name>
<accession>A0ACA9N8Z6</accession>
<dbReference type="EMBL" id="CAJVPU010014504">
    <property type="protein sequence ID" value="CAG8640642.1"/>
    <property type="molecule type" value="Genomic_DNA"/>
</dbReference>
<evidence type="ECO:0000313" key="1">
    <source>
        <dbReference type="EMBL" id="CAG8640642.1"/>
    </source>
</evidence>
<sequence>TQNTSSSQSQPYAIDIQFYDDGTTLIHLVRNTDTEHCFEHILRIRIIHLNGSVTEIDDPDLNLDSVNYCLFYSNFTNKMVNPISIRPLRQQFILVSYLNGSNYWGAVLNWKGEKLSDANGILSELVNFNYAVRITGSADSKVTTFTSLATVDEGYAVLYFKYSDVGGSALMNTFGGLYVSFIGYNTTDTTSFDNPILLFQITSDEMKINTVHCNACFGFCYYCVASISYNNTVYYEEITFCSVKIIYSGLLVNTPTETSMPWNVMSSTPVGGYVFSAVVNATRSIYIYDIDRNTKVNLTYFDTTDIGAYSILKNNITHLFPLRDINGKNTSWSLLAVQLPKTPA</sequence>
<gene>
    <name evidence="1" type="ORF">DHETER_LOCUS8830</name>
</gene>
<feature type="non-terminal residue" evidence="1">
    <location>
        <position position="344"/>
    </location>
</feature>
<proteinExistence type="predicted"/>
<comment type="caution">
    <text evidence="1">The sequence shown here is derived from an EMBL/GenBank/DDBJ whole genome shotgun (WGS) entry which is preliminary data.</text>
</comment>
<protein>
    <submittedName>
        <fullName evidence="1">15655_t:CDS:1</fullName>
    </submittedName>
</protein>